<evidence type="ECO:0000256" key="1">
    <source>
        <dbReference type="SAM" id="MobiDB-lite"/>
    </source>
</evidence>
<reference evidence="2" key="2">
    <citation type="submission" date="2020-11" db="EMBL/GenBank/DDBJ databases">
        <authorList>
            <person name="McCartney M.A."/>
            <person name="Auch B."/>
            <person name="Kono T."/>
            <person name="Mallez S."/>
            <person name="Becker A."/>
            <person name="Gohl D.M."/>
            <person name="Silverstein K.A.T."/>
            <person name="Koren S."/>
            <person name="Bechman K.B."/>
            <person name="Herman A."/>
            <person name="Abrahante J.E."/>
            <person name="Garbe J."/>
        </authorList>
    </citation>
    <scope>NUCLEOTIDE SEQUENCE</scope>
    <source>
        <strain evidence="2">Duluth1</strain>
        <tissue evidence="2">Whole animal</tissue>
    </source>
</reference>
<dbReference type="AlphaFoldDB" id="A0A9D4G3T3"/>
<comment type="caution">
    <text evidence="2">The sequence shown here is derived from an EMBL/GenBank/DDBJ whole genome shotgun (WGS) entry which is preliminary data.</text>
</comment>
<gene>
    <name evidence="2" type="ORF">DPMN_136414</name>
</gene>
<reference evidence="2" key="1">
    <citation type="journal article" date="2019" name="bioRxiv">
        <title>The Genome of the Zebra Mussel, Dreissena polymorpha: A Resource for Invasive Species Research.</title>
        <authorList>
            <person name="McCartney M.A."/>
            <person name="Auch B."/>
            <person name="Kono T."/>
            <person name="Mallez S."/>
            <person name="Zhang Y."/>
            <person name="Obille A."/>
            <person name="Becker A."/>
            <person name="Abrahante J.E."/>
            <person name="Garbe J."/>
            <person name="Badalamenti J.P."/>
            <person name="Herman A."/>
            <person name="Mangelson H."/>
            <person name="Liachko I."/>
            <person name="Sullivan S."/>
            <person name="Sone E.D."/>
            <person name="Koren S."/>
            <person name="Silverstein K.A.T."/>
            <person name="Beckman K.B."/>
            <person name="Gohl D.M."/>
        </authorList>
    </citation>
    <scope>NUCLEOTIDE SEQUENCE</scope>
    <source>
        <strain evidence="2">Duluth1</strain>
        <tissue evidence="2">Whole animal</tissue>
    </source>
</reference>
<keyword evidence="3" id="KW-1185">Reference proteome</keyword>
<feature type="compositionally biased region" description="Basic residues" evidence="1">
    <location>
        <begin position="1"/>
        <end position="12"/>
    </location>
</feature>
<proteinExistence type="predicted"/>
<dbReference type="Proteomes" id="UP000828390">
    <property type="component" value="Unassembled WGS sequence"/>
</dbReference>
<accession>A0A9D4G3T3</accession>
<protein>
    <submittedName>
        <fullName evidence="2">Uncharacterized protein</fullName>
    </submittedName>
</protein>
<evidence type="ECO:0000313" key="3">
    <source>
        <dbReference type="Proteomes" id="UP000828390"/>
    </source>
</evidence>
<dbReference type="EMBL" id="JAIWYP010000006">
    <property type="protein sequence ID" value="KAH3808065.1"/>
    <property type="molecule type" value="Genomic_DNA"/>
</dbReference>
<name>A0A9D4G3T3_DREPO</name>
<feature type="region of interest" description="Disordered" evidence="1">
    <location>
        <begin position="1"/>
        <end position="21"/>
    </location>
</feature>
<evidence type="ECO:0000313" key="2">
    <source>
        <dbReference type="EMBL" id="KAH3808065.1"/>
    </source>
</evidence>
<sequence>MGKTKRNDKRKKGVSDSFSDSEVINRKRTAFDGGLAGGSCVSDVLSQVNSVLCPNLSEDDCVFGLDSVAEMEKGSGSGQSCGSRSATKDPLSRDLLLCLQKIEGRLDKIDQKLETLEDLKAK</sequence>
<organism evidence="2 3">
    <name type="scientific">Dreissena polymorpha</name>
    <name type="common">Zebra mussel</name>
    <name type="synonym">Mytilus polymorpha</name>
    <dbReference type="NCBI Taxonomy" id="45954"/>
    <lineage>
        <taxon>Eukaryota</taxon>
        <taxon>Metazoa</taxon>
        <taxon>Spiralia</taxon>
        <taxon>Lophotrochozoa</taxon>
        <taxon>Mollusca</taxon>
        <taxon>Bivalvia</taxon>
        <taxon>Autobranchia</taxon>
        <taxon>Heteroconchia</taxon>
        <taxon>Euheterodonta</taxon>
        <taxon>Imparidentia</taxon>
        <taxon>Neoheterodontei</taxon>
        <taxon>Myida</taxon>
        <taxon>Dreissenoidea</taxon>
        <taxon>Dreissenidae</taxon>
        <taxon>Dreissena</taxon>
    </lineage>
</organism>